<evidence type="ECO:0000313" key="2">
    <source>
        <dbReference type="Proteomes" id="UP001501725"/>
    </source>
</evidence>
<comment type="caution">
    <text evidence="1">The sequence shown here is derived from an EMBL/GenBank/DDBJ whole genome shotgun (WGS) entry which is preliminary data.</text>
</comment>
<dbReference type="RefSeq" id="WP_345253002.1">
    <property type="nucleotide sequence ID" value="NZ_BAABGY010000001.1"/>
</dbReference>
<reference evidence="2" key="1">
    <citation type="journal article" date="2019" name="Int. J. Syst. Evol. Microbiol.">
        <title>The Global Catalogue of Microorganisms (GCM) 10K type strain sequencing project: providing services to taxonomists for standard genome sequencing and annotation.</title>
        <authorList>
            <consortium name="The Broad Institute Genomics Platform"/>
            <consortium name="The Broad Institute Genome Sequencing Center for Infectious Disease"/>
            <person name="Wu L."/>
            <person name="Ma J."/>
        </authorList>
    </citation>
    <scope>NUCLEOTIDE SEQUENCE [LARGE SCALE GENOMIC DNA]</scope>
    <source>
        <strain evidence="2">JCM 17919</strain>
    </source>
</reference>
<dbReference type="EMBL" id="BAABGY010000001">
    <property type="protein sequence ID" value="GAA4319555.1"/>
    <property type="molecule type" value="Genomic_DNA"/>
</dbReference>
<organism evidence="1 2">
    <name type="scientific">Flaviaesturariibacter amylovorans</name>
    <dbReference type="NCBI Taxonomy" id="1084520"/>
    <lineage>
        <taxon>Bacteria</taxon>
        <taxon>Pseudomonadati</taxon>
        <taxon>Bacteroidota</taxon>
        <taxon>Chitinophagia</taxon>
        <taxon>Chitinophagales</taxon>
        <taxon>Chitinophagaceae</taxon>
        <taxon>Flaviaestuariibacter</taxon>
    </lineage>
</organism>
<accession>A0ABP8G8M0</accession>
<keyword evidence="2" id="KW-1185">Reference proteome</keyword>
<name>A0ABP8G8M0_9BACT</name>
<gene>
    <name evidence="1" type="ORF">GCM10023184_04330</name>
</gene>
<protein>
    <submittedName>
        <fullName evidence="1">Uncharacterized protein</fullName>
    </submittedName>
</protein>
<dbReference type="Proteomes" id="UP001501725">
    <property type="component" value="Unassembled WGS sequence"/>
</dbReference>
<proteinExistence type="predicted"/>
<sequence length="119" mass="13811">MADAKRKTSFELREHPKELLYLIILKAKRSGFLFKNFLDDYDSFTITSFDPVTGRMAFVLRNADQLRVVYDSIYLLFFDVPFARALFGDDWEAQLVALASAPDKLKYLTDNLLIDQLYA</sequence>
<evidence type="ECO:0000313" key="1">
    <source>
        <dbReference type="EMBL" id="GAA4319555.1"/>
    </source>
</evidence>